<feature type="compositionally biased region" description="Basic and acidic residues" evidence="1">
    <location>
        <begin position="46"/>
        <end position="57"/>
    </location>
</feature>
<organism evidence="2 3">
    <name type="scientific">Thanatephorus cucumeris (strain AG1-IB / isolate 7/3/14)</name>
    <name type="common">Lettuce bottom rot fungus</name>
    <name type="synonym">Rhizoctonia solani</name>
    <dbReference type="NCBI Taxonomy" id="1108050"/>
    <lineage>
        <taxon>Eukaryota</taxon>
        <taxon>Fungi</taxon>
        <taxon>Dikarya</taxon>
        <taxon>Basidiomycota</taxon>
        <taxon>Agaricomycotina</taxon>
        <taxon>Agaricomycetes</taxon>
        <taxon>Cantharellales</taxon>
        <taxon>Ceratobasidiaceae</taxon>
        <taxon>Rhizoctonia</taxon>
        <taxon>Rhizoctonia solani AG-1</taxon>
    </lineage>
</organism>
<feature type="region of interest" description="Disordered" evidence="1">
    <location>
        <begin position="34"/>
        <end position="70"/>
    </location>
</feature>
<evidence type="ECO:0000256" key="1">
    <source>
        <dbReference type="SAM" id="MobiDB-lite"/>
    </source>
</evidence>
<keyword evidence="3" id="KW-1185">Reference proteome</keyword>
<dbReference type="Proteomes" id="UP000059188">
    <property type="component" value="Unassembled WGS sequence"/>
</dbReference>
<accession>A0A0B7F3N6</accession>
<protein>
    <submittedName>
        <fullName evidence="2">Uncharacterized protein</fullName>
    </submittedName>
</protein>
<reference evidence="2 3" key="1">
    <citation type="submission" date="2014-11" db="EMBL/GenBank/DDBJ databases">
        <authorList>
            <person name="Wibberg Daniel"/>
        </authorList>
    </citation>
    <scope>NUCLEOTIDE SEQUENCE [LARGE SCALE GENOMIC DNA]</scope>
    <source>
        <strain evidence="2">Rhizoctonia solani AG1-IB 7/3/14</strain>
    </source>
</reference>
<dbReference type="EMBL" id="LN679109">
    <property type="protein sequence ID" value="CEL52661.1"/>
    <property type="molecule type" value="Genomic_DNA"/>
</dbReference>
<sequence length="70" mass="8031">MINPLSLLHFTYTHTHVHCFTNYTISLKLHNSITTGHRVPSPSRGAHRELEGTRHIEGGIQLEKKKHVHD</sequence>
<evidence type="ECO:0000313" key="2">
    <source>
        <dbReference type="EMBL" id="CEL52661.1"/>
    </source>
</evidence>
<proteinExistence type="predicted"/>
<name>A0A0B7F3N6_THACB</name>
<evidence type="ECO:0000313" key="3">
    <source>
        <dbReference type="Proteomes" id="UP000059188"/>
    </source>
</evidence>
<gene>
    <name evidence="2" type="ORF">RSOLAG1IB_05866</name>
</gene>
<dbReference type="AlphaFoldDB" id="A0A0B7F3N6"/>